<evidence type="ECO:0000313" key="4">
    <source>
        <dbReference type="EMBL" id="GFR64795.1"/>
    </source>
</evidence>
<dbReference type="SUPFAM" id="SSF52540">
    <property type="entry name" value="P-loop containing nucleoside triphosphate hydrolases"/>
    <property type="match status" value="1"/>
</dbReference>
<dbReference type="Gene3D" id="3.40.850.10">
    <property type="entry name" value="Kinesin motor domain"/>
    <property type="match status" value="1"/>
</dbReference>
<gene>
    <name evidence="4" type="ORF">ElyMa_005515200</name>
</gene>
<feature type="region of interest" description="Disordered" evidence="3">
    <location>
        <begin position="40"/>
        <end position="59"/>
    </location>
</feature>
<dbReference type="InterPro" id="IPR036961">
    <property type="entry name" value="Kinesin_motor_dom_sf"/>
</dbReference>
<feature type="region of interest" description="Disordered" evidence="3">
    <location>
        <begin position="1"/>
        <end position="21"/>
    </location>
</feature>
<evidence type="ECO:0000256" key="1">
    <source>
        <dbReference type="ARBA" id="ARBA00022741"/>
    </source>
</evidence>
<keyword evidence="5" id="KW-1185">Reference proteome</keyword>
<sequence>MSDKNLSGLKTSCPTSVDVSDKRTERQILLPYVYQGCAADPDGRSKRWGEAGVTKPGHRPVDGLEIREGDIQAVRHPPAGTSTRMAVELKSQSQARSMGGEQNLIVALRIRPMAEDEIISGAHPAAYKVEDNRDVYEATTKVLIPNVTFGYNATVFAYGPTAPNGKLALLRPGKSKDGEESSSNLPQYAVCLE</sequence>
<dbReference type="AlphaFoldDB" id="A0AAV4EW33"/>
<organism evidence="4 5">
    <name type="scientific">Elysia marginata</name>
    <dbReference type="NCBI Taxonomy" id="1093978"/>
    <lineage>
        <taxon>Eukaryota</taxon>
        <taxon>Metazoa</taxon>
        <taxon>Spiralia</taxon>
        <taxon>Lophotrochozoa</taxon>
        <taxon>Mollusca</taxon>
        <taxon>Gastropoda</taxon>
        <taxon>Heterobranchia</taxon>
        <taxon>Euthyneura</taxon>
        <taxon>Panpulmonata</taxon>
        <taxon>Sacoglossa</taxon>
        <taxon>Placobranchoidea</taxon>
        <taxon>Plakobranchidae</taxon>
        <taxon>Elysia</taxon>
    </lineage>
</organism>
<dbReference type="Proteomes" id="UP000762676">
    <property type="component" value="Unassembled WGS sequence"/>
</dbReference>
<dbReference type="GO" id="GO:0005524">
    <property type="term" value="F:ATP binding"/>
    <property type="evidence" value="ECO:0007669"/>
    <property type="project" value="UniProtKB-KW"/>
</dbReference>
<proteinExistence type="predicted"/>
<dbReference type="InterPro" id="IPR027417">
    <property type="entry name" value="P-loop_NTPase"/>
</dbReference>
<name>A0AAV4EW33_9GAST</name>
<reference evidence="4 5" key="1">
    <citation type="journal article" date="2021" name="Elife">
        <title>Chloroplast acquisition without the gene transfer in kleptoplastic sea slugs, Plakobranchus ocellatus.</title>
        <authorList>
            <person name="Maeda T."/>
            <person name="Takahashi S."/>
            <person name="Yoshida T."/>
            <person name="Shimamura S."/>
            <person name="Takaki Y."/>
            <person name="Nagai Y."/>
            <person name="Toyoda A."/>
            <person name="Suzuki Y."/>
            <person name="Arimoto A."/>
            <person name="Ishii H."/>
            <person name="Satoh N."/>
            <person name="Nishiyama T."/>
            <person name="Hasebe M."/>
            <person name="Maruyama T."/>
            <person name="Minagawa J."/>
            <person name="Obokata J."/>
            <person name="Shigenobu S."/>
        </authorList>
    </citation>
    <scope>NUCLEOTIDE SEQUENCE [LARGE SCALE GENOMIC DNA]</scope>
</reference>
<protein>
    <submittedName>
        <fullName evidence="4">Kinesin-like protein KIF19</fullName>
    </submittedName>
</protein>
<comment type="caution">
    <text evidence="4">The sequence shown here is derived from an EMBL/GenBank/DDBJ whole genome shotgun (WGS) entry which is preliminary data.</text>
</comment>
<evidence type="ECO:0000256" key="2">
    <source>
        <dbReference type="ARBA" id="ARBA00022840"/>
    </source>
</evidence>
<evidence type="ECO:0000313" key="5">
    <source>
        <dbReference type="Proteomes" id="UP000762676"/>
    </source>
</evidence>
<feature type="compositionally biased region" description="Polar residues" evidence="3">
    <location>
        <begin position="1"/>
        <end position="18"/>
    </location>
</feature>
<evidence type="ECO:0000256" key="3">
    <source>
        <dbReference type="SAM" id="MobiDB-lite"/>
    </source>
</evidence>
<accession>A0AAV4EW33</accession>
<dbReference type="EMBL" id="BMAT01011002">
    <property type="protein sequence ID" value="GFR64795.1"/>
    <property type="molecule type" value="Genomic_DNA"/>
</dbReference>
<keyword evidence="1" id="KW-0547">Nucleotide-binding</keyword>
<keyword evidence="2" id="KW-0067">ATP-binding</keyword>